<evidence type="ECO:0000313" key="4">
    <source>
        <dbReference type="Proteomes" id="UP000290289"/>
    </source>
</evidence>
<dbReference type="PANTHER" id="PTHR31066">
    <property type="entry name" value="OS05G0427100 PROTEIN-RELATED"/>
    <property type="match status" value="1"/>
</dbReference>
<dbReference type="PANTHER" id="PTHR31066:SF33">
    <property type="entry name" value="OS07G0556300 PROTEIN"/>
    <property type="match status" value="1"/>
</dbReference>
<reference evidence="3 4" key="1">
    <citation type="submission" date="2018-10" db="EMBL/GenBank/DDBJ databases">
        <title>A high-quality apple genome assembly.</title>
        <authorList>
            <person name="Hu J."/>
        </authorList>
    </citation>
    <scope>NUCLEOTIDE SEQUENCE [LARGE SCALE GENOMIC DNA]</scope>
    <source>
        <strain evidence="4">cv. HFTH1</strain>
        <tissue evidence="3">Young leaf</tissue>
    </source>
</reference>
<dbReference type="CDD" id="cd06410">
    <property type="entry name" value="PB1_UP2"/>
    <property type="match status" value="1"/>
</dbReference>
<dbReference type="Proteomes" id="UP000290289">
    <property type="component" value="Chromosome 5"/>
</dbReference>
<evidence type="ECO:0000256" key="1">
    <source>
        <dbReference type="SAM" id="MobiDB-lite"/>
    </source>
</evidence>
<dbReference type="InterPro" id="IPR000270">
    <property type="entry name" value="PB1_dom"/>
</dbReference>
<dbReference type="Gene3D" id="3.10.20.90">
    <property type="entry name" value="Phosphatidylinositol 3-kinase Catalytic Subunit, Chain A, domain 1"/>
    <property type="match status" value="1"/>
</dbReference>
<proteinExistence type="predicted"/>
<feature type="compositionally biased region" description="Polar residues" evidence="1">
    <location>
        <begin position="13"/>
        <end position="24"/>
    </location>
</feature>
<evidence type="ECO:0000313" key="3">
    <source>
        <dbReference type="EMBL" id="RXH99288.1"/>
    </source>
</evidence>
<feature type="region of interest" description="Disordered" evidence="1">
    <location>
        <begin position="424"/>
        <end position="445"/>
    </location>
</feature>
<keyword evidence="4" id="KW-1185">Reference proteome</keyword>
<dbReference type="SUPFAM" id="SSF54277">
    <property type="entry name" value="CAD &amp; PB1 domains"/>
    <property type="match status" value="1"/>
</dbReference>
<protein>
    <recommendedName>
        <fullName evidence="2">PB1 domain-containing protein</fullName>
    </recommendedName>
</protein>
<sequence length="445" mass="48204">MASLHPSELDSAATDSIASTPRSDQPSHDLNSRVRFMCSFGGKILPRPHDNQLRYVGGDTRIVAVQRTTSFSALLSKLSKLSGNDVTVKYQLPNEDLDSLISVTTDEDVDNMMEEYDRVAQNLNSKSARLRLFLFVKGSDDSINSRSSSISSLLDGSAKRELWFLDALNSGASNSAMLERNRSEASSIFSEVPDYLFGLDNSDDTPSRGGEFKPKARPVLHDNVSVSDPGSPAPLTSSPFCSTSSVPSVPSMPNLPPVKTRPDSIQAIENQAIETKENQSEGFSETVELPVSQATGFAGNPGVHYMPDPNYPGHMVQPVPVYYYPGQVPPTTVQVQPFPIQSQYVHQQYHQVGSQIPVGYHNPIPGMGQIYGGGLRPVAGMDPYDVSARVVSNGVSQQQQQQVFYGVRNAAVVPPYNPGMVVQSGEEWQGPGPEMNTGRAPNATS</sequence>
<dbReference type="InterPro" id="IPR053198">
    <property type="entry name" value="Gynoecium_Dev_Regulator"/>
</dbReference>
<accession>A0A498JTU5</accession>
<dbReference type="Pfam" id="PF00564">
    <property type="entry name" value="PB1"/>
    <property type="match status" value="1"/>
</dbReference>
<dbReference type="SMART" id="SM00666">
    <property type="entry name" value="PB1"/>
    <property type="match status" value="1"/>
</dbReference>
<evidence type="ECO:0000259" key="2">
    <source>
        <dbReference type="SMART" id="SM00666"/>
    </source>
</evidence>
<dbReference type="AlphaFoldDB" id="A0A498JTU5"/>
<gene>
    <name evidence="3" type="ORF">DVH24_011613</name>
</gene>
<comment type="caution">
    <text evidence="3">The sequence shown here is derived from an EMBL/GenBank/DDBJ whole genome shotgun (WGS) entry which is preliminary data.</text>
</comment>
<dbReference type="EMBL" id="RDQH01000331">
    <property type="protein sequence ID" value="RXH99288.1"/>
    <property type="molecule type" value="Genomic_DNA"/>
</dbReference>
<feature type="region of interest" description="Disordered" evidence="1">
    <location>
        <begin position="1"/>
        <end position="29"/>
    </location>
</feature>
<organism evidence="3 4">
    <name type="scientific">Malus domestica</name>
    <name type="common">Apple</name>
    <name type="synonym">Pyrus malus</name>
    <dbReference type="NCBI Taxonomy" id="3750"/>
    <lineage>
        <taxon>Eukaryota</taxon>
        <taxon>Viridiplantae</taxon>
        <taxon>Streptophyta</taxon>
        <taxon>Embryophyta</taxon>
        <taxon>Tracheophyta</taxon>
        <taxon>Spermatophyta</taxon>
        <taxon>Magnoliopsida</taxon>
        <taxon>eudicotyledons</taxon>
        <taxon>Gunneridae</taxon>
        <taxon>Pentapetalae</taxon>
        <taxon>rosids</taxon>
        <taxon>fabids</taxon>
        <taxon>Rosales</taxon>
        <taxon>Rosaceae</taxon>
        <taxon>Amygdaloideae</taxon>
        <taxon>Maleae</taxon>
        <taxon>Malus</taxon>
    </lineage>
</organism>
<name>A0A498JTU5_MALDO</name>
<dbReference type="FunFam" id="3.10.20.90:FF:000058">
    <property type="entry name" value="Octicosapeptide/phox/Bem1p domain kinase superfamily protein"/>
    <property type="match status" value="1"/>
</dbReference>
<feature type="domain" description="PB1" evidence="2">
    <location>
        <begin position="48"/>
        <end position="137"/>
    </location>
</feature>